<evidence type="ECO:0000256" key="5">
    <source>
        <dbReference type="ARBA" id="ARBA00023157"/>
    </source>
</evidence>
<reference evidence="8" key="2">
    <citation type="submission" date="2014-06" db="EMBL/GenBank/DDBJ databases">
        <authorList>
            <person name="Aslett M."/>
        </authorList>
    </citation>
    <scope>NUCLEOTIDE SEQUENCE</scope>
</reference>
<dbReference type="SUPFAM" id="SSF57362">
    <property type="entry name" value="BPTI-like"/>
    <property type="match status" value="1"/>
</dbReference>
<evidence type="ECO:0000313" key="8">
    <source>
        <dbReference type="EMBL" id="CDS20678.1"/>
    </source>
</evidence>
<dbReference type="AlphaFoldDB" id="A0A068WSM5"/>
<evidence type="ECO:0000256" key="6">
    <source>
        <dbReference type="SAM" id="SignalP"/>
    </source>
</evidence>
<feature type="domain" description="BPTI/Kunitz inhibitor" evidence="7">
    <location>
        <begin position="25"/>
        <end position="75"/>
    </location>
</feature>
<dbReference type="PROSITE" id="PS00280">
    <property type="entry name" value="BPTI_KUNITZ_1"/>
    <property type="match status" value="1"/>
</dbReference>
<dbReference type="Proteomes" id="UP000492820">
    <property type="component" value="Unassembled WGS sequence"/>
</dbReference>
<keyword evidence="4" id="KW-0722">Serine protease inhibitor</keyword>
<evidence type="ECO:0000313" key="9">
    <source>
        <dbReference type="Proteomes" id="UP000492820"/>
    </source>
</evidence>
<evidence type="ECO:0000256" key="2">
    <source>
        <dbReference type="ARBA" id="ARBA00022525"/>
    </source>
</evidence>
<organism evidence="8">
    <name type="scientific">Echinococcus granulosus</name>
    <name type="common">Hydatid tapeworm</name>
    <dbReference type="NCBI Taxonomy" id="6210"/>
    <lineage>
        <taxon>Eukaryota</taxon>
        <taxon>Metazoa</taxon>
        <taxon>Spiralia</taxon>
        <taxon>Lophotrochozoa</taxon>
        <taxon>Platyhelminthes</taxon>
        <taxon>Cestoda</taxon>
        <taxon>Eucestoda</taxon>
        <taxon>Cyclophyllidea</taxon>
        <taxon>Taeniidae</taxon>
        <taxon>Echinococcus</taxon>
        <taxon>Echinococcus granulosus group</taxon>
    </lineage>
</organism>
<dbReference type="InterPro" id="IPR020901">
    <property type="entry name" value="Prtase_inh_Kunz-CS"/>
</dbReference>
<keyword evidence="2" id="KW-0964">Secreted</keyword>
<dbReference type="OrthoDB" id="4473401at2759"/>
<dbReference type="GO" id="GO:0004867">
    <property type="term" value="F:serine-type endopeptidase inhibitor activity"/>
    <property type="evidence" value="ECO:0007669"/>
    <property type="project" value="UniProtKB-KW"/>
</dbReference>
<reference evidence="8 9" key="1">
    <citation type="journal article" date="2013" name="Nature">
        <title>The genomes of four tapeworm species reveal adaptations to parasitism.</title>
        <authorList>
            <person name="Tsai I.J."/>
            <person name="Zarowiecki M."/>
            <person name="Holroyd N."/>
            <person name="Garciarrubio A."/>
            <person name="Sanchez-Flores A."/>
            <person name="Brooks K.L."/>
            <person name="Tracey A."/>
            <person name="Bobes R.J."/>
            <person name="Fragoso G."/>
            <person name="Sciutto E."/>
            <person name="Aslett M."/>
            <person name="Beasley H."/>
            <person name="Bennett H.M."/>
            <person name="Cai J."/>
            <person name="Camicia F."/>
            <person name="Clark R."/>
            <person name="Cucher M."/>
            <person name="De Silva N."/>
            <person name="Day T.A."/>
            <person name="Deplazes P."/>
            <person name="Estrada K."/>
            <person name="Fernandez C."/>
            <person name="Holland P.W."/>
            <person name="Hou J."/>
            <person name="Hu S."/>
            <person name="Huckvale T."/>
            <person name="Hung S.S."/>
            <person name="Kamenetzky L."/>
            <person name="Keane J.A."/>
            <person name="Kiss F."/>
            <person name="Koziol U."/>
            <person name="Lambert O."/>
            <person name="Liu K."/>
            <person name="Luo X."/>
            <person name="Luo Y."/>
            <person name="Macchiaroli N."/>
            <person name="Nichol S."/>
            <person name="Paps J."/>
            <person name="Parkinson J."/>
            <person name="Pouchkina-Stantcheva N."/>
            <person name="Riddiford N."/>
            <person name="Rosenzvit M."/>
            <person name="Salinas G."/>
            <person name="Wasmuth J.D."/>
            <person name="Zamanian M."/>
            <person name="Zheng Y."/>
            <person name="Cai X."/>
            <person name="Soberon X."/>
            <person name="Olson P.D."/>
            <person name="Laclette J.P."/>
            <person name="Brehm K."/>
            <person name="Berriman M."/>
            <person name="Garciarrubio A."/>
            <person name="Bobes R.J."/>
            <person name="Fragoso G."/>
            <person name="Sanchez-Flores A."/>
            <person name="Estrada K."/>
            <person name="Cevallos M.A."/>
            <person name="Morett E."/>
            <person name="Gonzalez V."/>
            <person name="Portillo T."/>
            <person name="Ochoa-Leyva A."/>
            <person name="Jose M.V."/>
            <person name="Sciutto E."/>
            <person name="Landa A."/>
            <person name="Jimenez L."/>
            <person name="Valdes V."/>
            <person name="Carrero J.C."/>
            <person name="Larralde C."/>
            <person name="Morales-Montor J."/>
            <person name="Limon-Lason J."/>
            <person name="Soberon X."/>
            <person name="Laclette J.P."/>
        </authorList>
    </citation>
    <scope>NUCLEOTIDE SEQUENCE [LARGE SCALE GENOMIC DNA]</scope>
</reference>
<dbReference type="SMR" id="A0A068WSM5"/>
<dbReference type="InterPro" id="IPR002223">
    <property type="entry name" value="Kunitz_BPTI"/>
</dbReference>
<keyword evidence="5" id="KW-1015">Disulfide bond</keyword>
<keyword evidence="6" id="KW-0732">Signal</keyword>
<reference evidence="10" key="3">
    <citation type="submission" date="2020-10" db="UniProtKB">
        <authorList>
            <consortium name="WormBaseParasite"/>
        </authorList>
    </citation>
    <scope>IDENTIFICATION</scope>
</reference>
<dbReference type="EMBL" id="LK028581">
    <property type="protein sequence ID" value="CDS20678.1"/>
    <property type="molecule type" value="Genomic_DNA"/>
</dbReference>
<feature type="chain" id="PRO_5033210154" evidence="6">
    <location>
        <begin position="21"/>
        <end position="80"/>
    </location>
</feature>
<dbReference type="GO" id="GO:0005615">
    <property type="term" value="C:extracellular space"/>
    <property type="evidence" value="ECO:0007669"/>
    <property type="project" value="TreeGrafter"/>
</dbReference>
<dbReference type="Pfam" id="PF00014">
    <property type="entry name" value="Kunitz_BPTI"/>
    <property type="match status" value="1"/>
</dbReference>
<evidence type="ECO:0000256" key="4">
    <source>
        <dbReference type="ARBA" id="ARBA00022900"/>
    </source>
</evidence>
<evidence type="ECO:0000256" key="1">
    <source>
        <dbReference type="ARBA" id="ARBA00004613"/>
    </source>
</evidence>
<keyword evidence="8" id="KW-0176">Collagen</keyword>
<dbReference type="PROSITE" id="PS50279">
    <property type="entry name" value="BPTI_KUNITZ_2"/>
    <property type="match status" value="1"/>
</dbReference>
<protein>
    <submittedName>
        <fullName evidence="8 10">Collagen alpha 3VI chain</fullName>
    </submittedName>
</protein>
<accession>A0A068WSM5</accession>
<dbReference type="SMART" id="SM00131">
    <property type="entry name" value="KU"/>
    <property type="match status" value="1"/>
</dbReference>
<dbReference type="PRINTS" id="PR00759">
    <property type="entry name" value="BASICPTASE"/>
</dbReference>
<dbReference type="WBParaSite" id="EgrG_001137300">
    <property type="protein sequence ID" value="EgrG_001137300"/>
    <property type="gene ID" value="EgrG_001137300"/>
</dbReference>
<gene>
    <name evidence="8" type="ORF">EgrG_001137300</name>
</gene>
<comment type="subcellular location">
    <subcellularLocation>
        <location evidence="1">Secreted</location>
    </subcellularLocation>
</comment>
<dbReference type="Gene3D" id="4.10.410.10">
    <property type="entry name" value="Pancreatic trypsin inhibitor Kunitz domain"/>
    <property type="match status" value="1"/>
</dbReference>
<feature type="signal peptide" evidence="6">
    <location>
        <begin position="1"/>
        <end position="20"/>
    </location>
</feature>
<proteinExistence type="predicted"/>
<dbReference type="GO" id="GO:0005581">
    <property type="term" value="C:collagen trimer"/>
    <property type="evidence" value="ECO:0007669"/>
    <property type="project" value="UniProtKB-KW"/>
</dbReference>
<evidence type="ECO:0000259" key="7">
    <source>
        <dbReference type="PROSITE" id="PS50279"/>
    </source>
</evidence>
<name>A0A068WSM5_ECHGR</name>
<sequence>MSRLALPALIVLCVVCLSQGSKDVCYLPIVEGNCSNRMSLWAFNITSRRCVRFYYSGCGGNANRFKYRLKCVFSCFKYRF</sequence>
<dbReference type="PANTHER" id="PTHR10083:SF376">
    <property type="entry name" value="SERINE PEPTIDASE INHIBITOR, KUNITZ TYPE, 3"/>
    <property type="match status" value="1"/>
</dbReference>
<dbReference type="PANTHER" id="PTHR10083">
    <property type="entry name" value="KUNITZ-TYPE PROTEASE INHIBITOR-RELATED"/>
    <property type="match status" value="1"/>
</dbReference>
<keyword evidence="3" id="KW-0646">Protease inhibitor</keyword>
<evidence type="ECO:0000313" key="10">
    <source>
        <dbReference type="WBParaSite" id="EgrG_001137300"/>
    </source>
</evidence>
<dbReference type="InterPro" id="IPR050098">
    <property type="entry name" value="TFPI/VKTCI-like"/>
</dbReference>
<evidence type="ECO:0000256" key="3">
    <source>
        <dbReference type="ARBA" id="ARBA00022690"/>
    </source>
</evidence>
<dbReference type="InterPro" id="IPR036880">
    <property type="entry name" value="Kunitz_BPTI_sf"/>
</dbReference>